<sequence length="226" mass="24087">MTANATGTQAHVITIAIDEIDDLPDELVENPPPTTAAGRPNVWRTWRSVVGNPQLRRVLFRDLIKPALLSTLAAAFTVELARHTVQLAATMGTVDTHANPGHTVIRAAASVALSSRALLTALTHTNAPATLLIVVVVTGLIRALMSGEFSAAQAIRSTARLIMPVSFSLDLITLSANLTLPTAVWAAPWLAYIAMFAILLAPCVINARRVTLYGTDAVLMPWTGVR</sequence>
<protein>
    <submittedName>
        <fullName evidence="2">Uncharacterized protein</fullName>
    </submittedName>
</protein>
<dbReference type="Proteomes" id="UP000465609">
    <property type="component" value="Plasmid pJCM15296"/>
</dbReference>
<name>A0ABN5Z1Z7_9MYCO</name>
<keyword evidence="1" id="KW-0472">Membrane</keyword>
<evidence type="ECO:0000313" key="2">
    <source>
        <dbReference type="EMBL" id="BBX88202.1"/>
    </source>
</evidence>
<dbReference type="RefSeq" id="WP_138230785.1">
    <property type="nucleotide sequence ID" value="NZ_AP022578.1"/>
</dbReference>
<keyword evidence="2" id="KW-0614">Plasmid</keyword>
<keyword evidence="1" id="KW-1133">Transmembrane helix</keyword>
<organism evidence="2 3">
    <name type="scientific">Mycolicibacterium aubagnense</name>
    <dbReference type="NCBI Taxonomy" id="319707"/>
    <lineage>
        <taxon>Bacteria</taxon>
        <taxon>Bacillati</taxon>
        <taxon>Actinomycetota</taxon>
        <taxon>Actinomycetes</taxon>
        <taxon>Mycobacteriales</taxon>
        <taxon>Mycobacteriaceae</taxon>
        <taxon>Mycolicibacterium</taxon>
    </lineage>
</organism>
<geneLocation type="plasmid" evidence="2 3">
    <name>pJCM15296</name>
</geneLocation>
<reference evidence="2 3" key="1">
    <citation type="journal article" date="2019" name="Emerg. Microbes Infect.">
        <title>Comprehensive subspecies identification of 175 nontuberculous mycobacteria species based on 7547 genomic profiles.</title>
        <authorList>
            <person name="Matsumoto Y."/>
            <person name="Kinjo T."/>
            <person name="Motooka D."/>
            <person name="Nabeya D."/>
            <person name="Jung N."/>
            <person name="Uechi K."/>
            <person name="Horii T."/>
            <person name="Iida T."/>
            <person name="Fujita J."/>
            <person name="Nakamura S."/>
        </authorList>
    </citation>
    <scope>NUCLEOTIDE SEQUENCE [LARGE SCALE GENOMIC DNA]</scope>
    <source>
        <strain evidence="2 3">JCM 15296</strain>
        <plasmid evidence="2">pJCM15296</plasmid>
    </source>
</reference>
<dbReference type="EMBL" id="AP022578">
    <property type="protein sequence ID" value="BBX88202.1"/>
    <property type="molecule type" value="Genomic_DNA"/>
</dbReference>
<keyword evidence="1" id="KW-0812">Transmembrane</keyword>
<accession>A0ABN5Z1Z7</accession>
<proteinExistence type="predicted"/>
<feature type="transmembrane region" description="Helical" evidence="1">
    <location>
        <begin position="129"/>
        <end position="149"/>
    </location>
</feature>
<evidence type="ECO:0000256" key="1">
    <source>
        <dbReference type="SAM" id="Phobius"/>
    </source>
</evidence>
<keyword evidence="3" id="KW-1185">Reference proteome</keyword>
<evidence type="ECO:0000313" key="3">
    <source>
        <dbReference type="Proteomes" id="UP000465609"/>
    </source>
</evidence>
<gene>
    <name evidence="2" type="ORF">MAUB_64030</name>
</gene>
<feature type="transmembrane region" description="Helical" evidence="1">
    <location>
        <begin position="186"/>
        <end position="205"/>
    </location>
</feature>